<dbReference type="GO" id="GO:0006567">
    <property type="term" value="P:L-threonine catabolic process"/>
    <property type="evidence" value="ECO:0007669"/>
    <property type="project" value="TreeGrafter"/>
</dbReference>
<evidence type="ECO:0000256" key="2">
    <source>
        <dbReference type="ARBA" id="ARBA00010869"/>
    </source>
</evidence>
<comment type="cofactor">
    <cofactor evidence="1">
        <name>pyridoxal 5'-phosphate</name>
        <dbReference type="ChEBI" id="CHEBI:597326"/>
    </cofactor>
</comment>
<dbReference type="FunFam" id="3.40.50.1100:FF:000007">
    <property type="entry name" value="L-threonine dehydratase catabolic TdcB"/>
    <property type="match status" value="1"/>
</dbReference>
<dbReference type="GO" id="GO:0006565">
    <property type="term" value="P:L-serine catabolic process"/>
    <property type="evidence" value="ECO:0007669"/>
    <property type="project" value="TreeGrafter"/>
</dbReference>
<dbReference type="SUPFAM" id="SSF53686">
    <property type="entry name" value="Tryptophan synthase beta subunit-like PLP-dependent enzymes"/>
    <property type="match status" value="1"/>
</dbReference>
<comment type="similarity">
    <text evidence="2">Belongs to the serine/threonine dehydratase family.</text>
</comment>
<gene>
    <name evidence="8" type="ORF">ASIM_LOCUS1149</name>
</gene>
<feature type="domain" description="Tryptophan synthase beta chain-like PALP" evidence="7">
    <location>
        <begin position="11"/>
        <end position="301"/>
    </location>
</feature>
<sequence>AAAAFTFNEQNIKLTECRHSHRLSQESGVDLFLKMEVNQVTGSFKERGARWALLQLDEKDRKTGVYAASAGNHALALSYHGQQLGIPVNVVMPRHAPIMKIESCGRFGANIRVEGKHMVESRTIGLRLASENHGKYINGYDHVDVIAGAGTVGLEVIEQVMHADVDAVLVPVGGGGLIAGVSLAIKSVFPRVKVIGVEAASCSGFKVHSLEAGKPVLSTSLGTLADGLAVPLIGCNSFATAKDHIDRMVTVSEEDISLAILRLVEYEKVVVEGAGAVGIAALLSGQLNDLKGKKVVSLITGGNIDSSSLGKCIERGLLLYCLISSKTVVLTRSEITHSG</sequence>
<name>A0A0M3J164_ANISI</name>
<evidence type="ECO:0000259" key="7">
    <source>
        <dbReference type="Pfam" id="PF00291"/>
    </source>
</evidence>
<evidence type="ECO:0000256" key="1">
    <source>
        <dbReference type="ARBA" id="ARBA00001933"/>
    </source>
</evidence>
<dbReference type="InterPro" id="IPR050147">
    <property type="entry name" value="Ser/Thr_Dehydratase"/>
</dbReference>
<proteinExistence type="inferred from homology"/>
<keyword evidence="4" id="KW-0456">Lyase</keyword>
<reference evidence="8 9" key="2">
    <citation type="submission" date="2018-11" db="EMBL/GenBank/DDBJ databases">
        <authorList>
            <consortium name="Pathogen Informatics"/>
        </authorList>
    </citation>
    <scope>NUCLEOTIDE SEQUENCE [LARGE SCALE GENOMIC DNA]</scope>
</reference>
<dbReference type="GO" id="GO:0004794">
    <property type="term" value="F:threonine deaminase activity"/>
    <property type="evidence" value="ECO:0007669"/>
    <property type="project" value="TreeGrafter"/>
</dbReference>
<dbReference type="OrthoDB" id="4418812at2759"/>
<evidence type="ECO:0000313" key="8">
    <source>
        <dbReference type="EMBL" id="VDK18463.1"/>
    </source>
</evidence>
<accession>A0A0M3J164</accession>
<dbReference type="Gene3D" id="3.40.50.1100">
    <property type="match status" value="2"/>
</dbReference>
<dbReference type="GO" id="GO:0003941">
    <property type="term" value="F:L-serine ammonia-lyase activity"/>
    <property type="evidence" value="ECO:0007669"/>
    <property type="project" value="TreeGrafter"/>
</dbReference>
<organism evidence="10">
    <name type="scientific">Anisakis simplex</name>
    <name type="common">Herring worm</name>
    <dbReference type="NCBI Taxonomy" id="6269"/>
    <lineage>
        <taxon>Eukaryota</taxon>
        <taxon>Metazoa</taxon>
        <taxon>Ecdysozoa</taxon>
        <taxon>Nematoda</taxon>
        <taxon>Chromadorea</taxon>
        <taxon>Rhabditida</taxon>
        <taxon>Spirurina</taxon>
        <taxon>Ascaridomorpha</taxon>
        <taxon>Ascaridoidea</taxon>
        <taxon>Anisakidae</taxon>
        <taxon>Anisakis</taxon>
        <taxon>Anisakis simplex complex</taxon>
    </lineage>
</organism>
<evidence type="ECO:0000256" key="6">
    <source>
        <dbReference type="ARBA" id="ARBA00042605"/>
    </source>
</evidence>
<dbReference type="Proteomes" id="UP000267096">
    <property type="component" value="Unassembled WGS sequence"/>
</dbReference>
<reference evidence="10" key="1">
    <citation type="submission" date="2017-02" db="UniProtKB">
        <authorList>
            <consortium name="WormBaseParasite"/>
        </authorList>
    </citation>
    <scope>IDENTIFICATION</scope>
</reference>
<dbReference type="EMBL" id="UYRR01001087">
    <property type="protein sequence ID" value="VDK18463.1"/>
    <property type="molecule type" value="Genomic_DNA"/>
</dbReference>
<dbReference type="WBParaSite" id="ASIM_0000125901-mRNA-1">
    <property type="protein sequence ID" value="ASIM_0000125901-mRNA-1"/>
    <property type="gene ID" value="ASIM_0000125901"/>
</dbReference>
<keyword evidence="3" id="KW-0663">Pyridoxal phosphate</keyword>
<dbReference type="Pfam" id="PF00291">
    <property type="entry name" value="PALP"/>
    <property type="match status" value="1"/>
</dbReference>
<evidence type="ECO:0000256" key="5">
    <source>
        <dbReference type="ARBA" id="ARBA00041766"/>
    </source>
</evidence>
<dbReference type="GO" id="GO:0009097">
    <property type="term" value="P:isoleucine biosynthetic process"/>
    <property type="evidence" value="ECO:0007669"/>
    <property type="project" value="TreeGrafter"/>
</dbReference>
<keyword evidence="9" id="KW-1185">Reference proteome</keyword>
<dbReference type="PANTHER" id="PTHR48078:SF19">
    <property type="entry name" value="ACT DOMAIN-CONTAINING PROTEIN"/>
    <property type="match status" value="1"/>
</dbReference>
<dbReference type="InterPro" id="IPR001926">
    <property type="entry name" value="TrpB-like_PALP"/>
</dbReference>
<evidence type="ECO:0000313" key="10">
    <source>
        <dbReference type="WBParaSite" id="ASIM_0000125901-mRNA-1"/>
    </source>
</evidence>
<dbReference type="CDD" id="cd01562">
    <property type="entry name" value="Thr-dehyd"/>
    <property type="match status" value="1"/>
</dbReference>
<dbReference type="InterPro" id="IPR036052">
    <property type="entry name" value="TrpB-like_PALP_sf"/>
</dbReference>
<protein>
    <recommendedName>
        <fullName evidence="5">L-serine deaminase</fullName>
    </recommendedName>
    <alternativeName>
        <fullName evidence="6">L-threonine dehydratase</fullName>
    </alternativeName>
</protein>
<evidence type="ECO:0000256" key="3">
    <source>
        <dbReference type="ARBA" id="ARBA00022898"/>
    </source>
</evidence>
<evidence type="ECO:0000256" key="4">
    <source>
        <dbReference type="ARBA" id="ARBA00023239"/>
    </source>
</evidence>
<dbReference type="AlphaFoldDB" id="A0A0M3J164"/>
<evidence type="ECO:0000313" key="9">
    <source>
        <dbReference type="Proteomes" id="UP000267096"/>
    </source>
</evidence>
<dbReference type="PANTHER" id="PTHR48078">
    <property type="entry name" value="THREONINE DEHYDRATASE, MITOCHONDRIAL-RELATED"/>
    <property type="match status" value="1"/>
</dbReference>